<organism evidence="1">
    <name type="scientific">Arundo donax</name>
    <name type="common">Giant reed</name>
    <name type="synonym">Donax arundinaceus</name>
    <dbReference type="NCBI Taxonomy" id="35708"/>
    <lineage>
        <taxon>Eukaryota</taxon>
        <taxon>Viridiplantae</taxon>
        <taxon>Streptophyta</taxon>
        <taxon>Embryophyta</taxon>
        <taxon>Tracheophyta</taxon>
        <taxon>Spermatophyta</taxon>
        <taxon>Magnoliopsida</taxon>
        <taxon>Liliopsida</taxon>
        <taxon>Poales</taxon>
        <taxon>Poaceae</taxon>
        <taxon>PACMAD clade</taxon>
        <taxon>Arundinoideae</taxon>
        <taxon>Arundineae</taxon>
        <taxon>Arundo</taxon>
    </lineage>
</organism>
<proteinExistence type="predicted"/>
<evidence type="ECO:0000313" key="1">
    <source>
        <dbReference type="EMBL" id="JAD54805.1"/>
    </source>
</evidence>
<dbReference type="EMBL" id="GBRH01243090">
    <property type="protein sequence ID" value="JAD54805.1"/>
    <property type="molecule type" value="Transcribed_RNA"/>
</dbReference>
<name>A0A0A9B0V1_ARUDO</name>
<reference evidence="1" key="2">
    <citation type="journal article" date="2015" name="Data Brief">
        <title>Shoot transcriptome of the giant reed, Arundo donax.</title>
        <authorList>
            <person name="Barrero R.A."/>
            <person name="Guerrero F.D."/>
            <person name="Moolhuijzen P."/>
            <person name="Goolsby J.A."/>
            <person name="Tidwell J."/>
            <person name="Bellgard S.E."/>
            <person name="Bellgard M.I."/>
        </authorList>
    </citation>
    <scope>NUCLEOTIDE SEQUENCE</scope>
    <source>
        <tissue evidence="1">Shoot tissue taken approximately 20 cm above the soil surface</tissue>
    </source>
</reference>
<reference evidence="1" key="1">
    <citation type="submission" date="2014-09" db="EMBL/GenBank/DDBJ databases">
        <authorList>
            <person name="Magalhaes I.L.F."/>
            <person name="Oliveira U."/>
            <person name="Santos F.R."/>
            <person name="Vidigal T.H.D.A."/>
            <person name="Brescovit A.D."/>
            <person name="Santos A.J."/>
        </authorList>
    </citation>
    <scope>NUCLEOTIDE SEQUENCE</scope>
    <source>
        <tissue evidence="1">Shoot tissue taken approximately 20 cm above the soil surface</tissue>
    </source>
</reference>
<protein>
    <submittedName>
        <fullName evidence="1">Uncharacterized protein</fullName>
    </submittedName>
</protein>
<sequence>MILYQRSNTLCMIGTTLSSILMPDFLQ</sequence>
<accession>A0A0A9B0V1</accession>
<dbReference type="AlphaFoldDB" id="A0A0A9B0V1"/>